<dbReference type="PANTHER" id="PTHR43679">
    <property type="entry name" value="OCTANOYLTRANSFERASE LIPM-RELATED"/>
    <property type="match status" value="1"/>
</dbReference>
<dbReference type="Pfam" id="PF21948">
    <property type="entry name" value="LplA-B_cat"/>
    <property type="match status" value="1"/>
</dbReference>
<evidence type="ECO:0000313" key="3">
    <source>
        <dbReference type="Proteomes" id="UP000176938"/>
    </source>
</evidence>
<dbReference type="CDD" id="cd16443">
    <property type="entry name" value="LplA"/>
    <property type="match status" value="1"/>
</dbReference>
<comment type="caution">
    <text evidence="2">The sequence shown here is derived from an EMBL/GenBank/DDBJ whole genome shotgun (WGS) entry which is preliminary data.</text>
</comment>
<dbReference type="EMBL" id="METP01000049">
    <property type="protein sequence ID" value="OGC04526.1"/>
    <property type="molecule type" value="Genomic_DNA"/>
</dbReference>
<accession>A0A1F4R8T3</accession>
<dbReference type="Proteomes" id="UP000176938">
    <property type="component" value="Unassembled WGS sequence"/>
</dbReference>
<dbReference type="AlphaFoldDB" id="A0A1F4R8T3"/>
<feature type="domain" description="BPL/LPL catalytic" evidence="1">
    <location>
        <begin position="31"/>
        <end position="231"/>
    </location>
</feature>
<sequence length="231" mass="25657">MENWRLEVSPKQTGRSNMHTDLQMFSVFEEGNIAPTLRIYSWQPRCITVGYGQKLEKQIDLEKAQQLGWDVIQRPTGGGIVFHNEAEVTYSLVMAMNDPILPKGLVPAYKKISEAVVAALNYLGIKAGMAKIQDLERRASNDGLCFSYPAEYEIVVGSKKIVGSAQKRGQRALLQQGSIFVRKNDPKVFSVLKNDCGIENSVSVEELLGRAVGFDALCKALKQGFQECLDI</sequence>
<evidence type="ECO:0000259" key="1">
    <source>
        <dbReference type="PROSITE" id="PS51733"/>
    </source>
</evidence>
<proteinExistence type="predicted"/>
<organism evidence="2 3">
    <name type="scientific">candidate division WOR-1 bacterium RIFCSPLOWO2_02_FULL_46_20</name>
    <dbReference type="NCBI Taxonomy" id="1802567"/>
    <lineage>
        <taxon>Bacteria</taxon>
        <taxon>Bacillati</taxon>
        <taxon>Saganbacteria</taxon>
    </lineage>
</organism>
<dbReference type="SUPFAM" id="SSF55681">
    <property type="entry name" value="Class II aaRS and biotin synthetases"/>
    <property type="match status" value="1"/>
</dbReference>
<dbReference type="InterPro" id="IPR045864">
    <property type="entry name" value="aa-tRNA-synth_II/BPL/LPL"/>
</dbReference>
<reference evidence="2 3" key="1">
    <citation type="journal article" date="2016" name="Nat. Commun.">
        <title>Thousands of microbial genomes shed light on interconnected biogeochemical processes in an aquifer system.</title>
        <authorList>
            <person name="Anantharaman K."/>
            <person name="Brown C.T."/>
            <person name="Hug L.A."/>
            <person name="Sharon I."/>
            <person name="Castelle C.J."/>
            <person name="Probst A.J."/>
            <person name="Thomas B.C."/>
            <person name="Singh A."/>
            <person name="Wilkins M.J."/>
            <person name="Karaoz U."/>
            <person name="Brodie E.L."/>
            <person name="Williams K.H."/>
            <person name="Hubbard S.S."/>
            <person name="Banfield J.F."/>
        </authorList>
    </citation>
    <scope>NUCLEOTIDE SEQUENCE [LARGE SCALE GENOMIC DNA]</scope>
</reference>
<dbReference type="Gene3D" id="3.30.930.10">
    <property type="entry name" value="Bira Bifunctional Protein, Domain 2"/>
    <property type="match status" value="1"/>
</dbReference>
<dbReference type="InterPro" id="IPR004143">
    <property type="entry name" value="BPL_LPL_catalytic"/>
</dbReference>
<gene>
    <name evidence="2" type="ORF">A3H38_02350</name>
</gene>
<evidence type="ECO:0000313" key="2">
    <source>
        <dbReference type="EMBL" id="OGC04526.1"/>
    </source>
</evidence>
<dbReference type="PANTHER" id="PTHR43679:SF2">
    <property type="entry name" value="OCTANOYL-[GCVH]:PROTEIN N-OCTANOYLTRANSFERASE"/>
    <property type="match status" value="1"/>
</dbReference>
<dbReference type="PROSITE" id="PS51733">
    <property type="entry name" value="BPL_LPL_CATALYTIC"/>
    <property type="match status" value="1"/>
</dbReference>
<protein>
    <recommendedName>
        <fullName evidence="1">BPL/LPL catalytic domain-containing protein</fullName>
    </recommendedName>
</protein>
<dbReference type="InterPro" id="IPR050664">
    <property type="entry name" value="Octanoyltrans_LipM/LipL"/>
</dbReference>
<name>A0A1F4R8T3_UNCSA</name>